<keyword evidence="7 13" id="KW-0456">Lyase</keyword>
<keyword evidence="5" id="KW-0964">Secreted</keyword>
<keyword evidence="8" id="KW-0119">Carbohydrate metabolism</keyword>
<dbReference type="InterPro" id="IPR051850">
    <property type="entry name" value="Polysacch_Lyase_4"/>
</dbReference>
<dbReference type="GO" id="GO:0005576">
    <property type="term" value="C:extracellular region"/>
    <property type="evidence" value="ECO:0007669"/>
    <property type="project" value="UniProtKB-SubCell"/>
</dbReference>
<keyword evidence="9" id="KW-0624">Polysaccharide degradation</keyword>
<name>A0A2J6S7Z0_HYAVF</name>
<dbReference type="InterPro" id="IPR029411">
    <property type="entry name" value="RG-lyase_III"/>
</dbReference>
<evidence type="ECO:0000259" key="11">
    <source>
        <dbReference type="Pfam" id="PF14683"/>
    </source>
</evidence>
<dbReference type="SUPFAM" id="SSF49452">
    <property type="entry name" value="Starch-binding domain-like"/>
    <property type="match status" value="1"/>
</dbReference>
<dbReference type="GO" id="GO:0030246">
    <property type="term" value="F:carbohydrate binding"/>
    <property type="evidence" value="ECO:0007669"/>
    <property type="project" value="InterPro"/>
</dbReference>
<dbReference type="InterPro" id="IPR011013">
    <property type="entry name" value="Gal_mutarotase_sf_dom"/>
</dbReference>
<organism evidence="13 14">
    <name type="scientific">Hyaloscypha variabilis (strain UAMH 11265 / GT02V1 / F)</name>
    <name type="common">Meliniomyces variabilis</name>
    <dbReference type="NCBI Taxonomy" id="1149755"/>
    <lineage>
        <taxon>Eukaryota</taxon>
        <taxon>Fungi</taxon>
        <taxon>Dikarya</taxon>
        <taxon>Ascomycota</taxon>
        <taxon>Pezizomycotina</taxon>
        <taxon>Leotiomycetes</taxon>
        <taxon>Helotiales</taxon>
        <taxon>Hyaloscyphaceae</taxon>
        <taxon>Hyaloscypha</taxon>
        <taxon>Hyaloscypha variabilis</taxon>
    </lineage>
</organism>
<dbReference type="Gene3D" id="2.70.98.10">
    <property type="match status" value="1"/>
</dbReference>
<sequence length="561" mass="62555">MRLHIVKCIICLASIKCISAAGPFFLQLNTTEHVIGNDLLNITIGPTYATKLFYKNKDLIVNAQGHYLSYRSFLNWTSARIYSQTDDSLDVVFEAPEGDFHWVIYHDLAGAYQYFVNKALPVLGEFRSLVRLDNTTFFNGNTTSKEGPLPTLAEIASGTKVQDETWQLPNGTYISEYDWADFIRDQEYYGVYGNEFGSWYIYPGKDEYNGDHLKQELLVHRKSRTGDVVLLNVLHRTYFMASSNDCFEVGKTWGPWLWYLNNGSTEDASNRAKQENQNWPYTLFNSSAYQSRGSVFGTLNIPDGRVAANAAVFLGDNNPNETTLDMGRFNYYTTYADSTGYFRFDNMRTGVYAIQAWSNGPPIGDLSATYLQNNIQVNRNESTDLSSQDFVTSARTVVRKIGDFDRKALGFRYGGAPREHALVEKCPANLTFVVGVSKVENRYSAQSSVGSWTVSFNLTASEVPKNSSAVLSVSLAGYSGGTSDVSVNERVVGMLGGSSILADPSLYRSATTAGEWHYFEFGVGDGTLQAGKNEATFKVMKSSRLGGFMWDALMLEWSGYP</sequence>
<evidence type="ECO:0000256" key="2">
    <source>
        <dbReference type="ARBA" id="ARBA00004613"/>
    </source>
</evidence>
<protein>
    <recommendedName>
        <fullName evidence="4">rhamnogalacturonan endolyase</fullName>
        <ecNumber evidence="4">4.2.2.23</ecNumber>
    </recommendedName>
</protein>
<evidence type="ECO:0000256" key="4">
    <source>
        <dbReference type="ARBA" id="ARBA00012437"/>
    </source>
</evidence>
<gene>
    <name evidence="13" type="ORF">L207DRAFT_541198</name>
</gene>
<comment type="catalytic activity">
    <reaction evidence="1">
        <text>Endotype eliminative cleavage of L-alpha-rhamnopyranosyl-(1-&gt;4)-alpha-D-galactopyranosyluronic acid bonds of rhamnogalacturonan I domains in ramified hairy regions of pectin leaving L-rhamnopyranose at the reducing end and 4-deoxy-4,5-unsaturated D-galactopyranosyluronic acid at the non-reducing end.</text>
        <dbReference type="EC" id="4.2.2.23"/>
    </reaction>
</comment>
<evidence type="ECO:0000256" key="7">
    <source>
        <dbReference type="ARBA" id="ARBA00023239"/>
    </source>
</evidence>
<dbReference type="EC" id="4.2.2.23" evidence="4"/>
<evidence type="ECO:0000256" key="10">
    <source>
        <dbReference type="SAM" id="SignalP"/>
    </source>
</evidence>
<feature type="domain" description="Rhamnogalacturonan lyase" evidence="11">
    <location>
        <begin position="400"/>
        <end position="555"/>
    </location>
</feature>
<dbReference type="GO" id="GO:0000272">
    <property type="term" value="P:polysaccharide catabolic process"/>
    <property type="evidence" value="ECO:0007669"/>
    <property type="project" value="UniProtKB-KW"/>
</dbReference>
<dbReference type="PANTHER" id="PTHR32018">
    <property type="entry name" value="RHAMNOGALACTURONATE LYASE FAMILY PROTEIN"/>
    <property type="match status" value="1"/>
</dbReference>
<dbReference type="STRING" id="1149755.A0A2J6S7Z0"/>
<evidence type="ECO:0000256" key="1">
    <source>
        <dbReference type="ARBA" id="ARBA00001324"/>
    </source>
</evidence>
<evidence type="ECO:0000256" key="5">
    <source>
        <dbReference type="ARBA" id="ARBA00022525"/>
    </source>
</evidence>
<dbReference type="Gene3D" id="2.60.120.260">
    <property type="entry name" value="Galactose-binding domain-like"/>
    <property type="match status" value="1"/>
</dbReference>
<feature type="signal peptide" evidence="10">
    <location>
        <begin position="1"/>
        <end position="20"/>
    </location>
</feature>
<evidence type="ECO:0000256" key="6">
    <source>
        <dbReference type="ARBA" id="ARBA00022729"/>
    </source>
</evidence>
<accession>A0A2J6S7Z0</accession>
<evidence type="ECO:0000259" key="12">
    <source>
        <dbReference type="Pfam" id="PF14686"/>
    </source>
</evidence>
<dbReference type="InterPro" id="IPR014718">
    <property type="entry name" value="GH-type_carb-bd"/>
</dbReference>
<dbReference type="GO" id="GO:0102210">
    <property type="term" value="F:rhamnogalacturonan endolyase activity"/>
    <property type="evidence" value="ECO:0007669"/>
    <property type="project" value="UniProtKB-EC"/>
</dbReference>
<evidence type="ECO:0000256" key="9">
    <source>
        <dbReference type="ARBA" id="ARBA00023326"/>
    </source>
</evidence>
<comment type="similarity">
    <text evidence="3">Belongs to the polysaccharide lyase 4 family.</text>
</comment>
<dbReference type="SUPFAM" id="SSF74650">
    <property type="entry name" value="Galactose mutarotase-like"/>
    <property type="match status" value="1"/>
</dbReference>
<feature type="chain" id="PRO_5014433228" description="rhamnogalacturonan endolyase" evidence="10">
    <location>
        <begin position="21"/>
        <end position="561"/>
    </location>
</feature>
<dbReference type="Pfam" id="PF14683">
    <property type="entry name" value="CBM-like"/>
    <property type="match status" value="1"/>
</dbReference>
<dbReference type="InterPro" id="IPR008979">
    <property type="entry name" value="Galactose-bd-like_sf"/>
</dbReference>
<keyword evidence="6 10" id="KW-0732">Signal</keyword>
<evidence type="ECO:0000256" key="3">
    <source>
        <dbReference type="ARBA" id="ARBA00010418"/>
    </source>
</evidence>
<dbReference type="SUPFAM" id="SSF49785">
    <property type="entry name" value="Galactose-binding domain-like"/>
    <property type="match status" value="1"/>
</dbReference>
<evidence type="ECO:0000256" key="8">
    <source>
        <dbReference type="ARBA" id="ARBA00023277"/>
    </source>
</evidence>
<feature type="domain" description="Rhamnogalacturonan lyase" evidence="12">
    <location>
        <begin position="330"/>
        <end position="384"/>
    </location>
</feature>
<dbReference type="EMBL" id="KZ613939">
    <property type="protein sequence ID" value="PMD46884.1"/>
    <property type="molecule type" value="Genomic_DNA"/>
</dbReference>
<evidence type="ECO:0000313" key="14">
    <source>
        <dbReference type="Proteomes" id="UP000235786"/>
    </source>
</evidence>
<dbReference type="CDD" id="cd10316">
    <property type="entry name" value="RGL4_M"/>
    <property type="match status" value="1"/>
</dbReference>
<comment type="subcellular location">
    <subcellularLocation>
        <location evidence="2">Secreted</location>
    </subcellularLocation>
</comment>
<evidence type="ECO:0000313" key="13">
    <source>
        <dbReference type="EMBL" id="PMD46884.1"/>
    </source>
</evidence>
<dbReference type="CDD" id="cd10320">
    <property type="entry name" value="RGL4_N"/>
    <property type="match status" value="1"/>
</dbReference>
<dbReference type="OrthoDB" id="1179585at2759"/>
<dbReference type="Proteomes" id="UP000235786">
    <property type="component" value="Unassembled WGS sequence"/>
</dbReference>
<dbReference type="InterPro" id="IPR029413">
    <property type="entry name" value="RG-lyase_II"/>
</dbReference>
<proteinExistence type="inferred from homology"/>
<dbReference type="InterPro" id="IPR013784">
    <property type="entry name" value="Carb-bd-like_fold"/>
</dbReference>
<keyword evidence="14" id="KW-1185">Reference proteome</keyword>
<reference evidence="13 14" key="1">
    <citation type="submission" date="2016-04" db="EMBL/GenBank/DDBJ databases">
        <title>A degradative enzymes factory behind the ericoid mycorrhizal symbiosis.</title>
        <authorList>
            <consortium name="DOE Joint Genome Institute"/>
            <person name="Martino E."/>
            <person name="Morin E."/>
            <person name="Grelet G."/>
            <person name="Kuo A."/>
            <person name="Kohler A."/>
            <person name="Daghino S."/>
            <person name="Barry K."/>
            <person name="Choi C."/>
            <person name="Cichocki N."/>
            <person name="Clum A."/>
            <person name="Copeland A."/>
            <person name="Hainaut M."/>
            <person name="Haridas S."/>
            <person name="Labutti K."/>
            <person name="Lindquist E."/>
            <person name="Lipzen A."/>
            <person name="Khouja H.-R."/>
            <person name="Murat C."/>
            <person name="Ohm R."/>
            <person name="Olson A."/>
            <person name="Spatafora J."/>
            <person name="Veneault-Fourrey C."/>
            <person name="Henrissat B."/>
            <person name="Grigoriev I."/>
            <person name="Martin F."/>
            <person name="Perotto S."/>
        </authorList>
    </citation>
    <scope>NUCLEOTIDE SEQUENCE [LARGE SCALE GENOMIC DNA]</scope>
    <source>
        <strain evidence="13 14">F</strain>
    </source>
</reference>
<dbReference type="AlphaFoldDB" id="A0A2J6S7Z0"/>
<dbReference type="PANTHER" id="PTHR32018:SF1">
    <property type="entry name" value="RHAMNOGALACTURONAN ENDOLYASE"/>
    <property type="match status" value="1"/>
</dbReference>
<dbReference type="Pfam" id="PF14686">
    <property type="entry name" value="fn3_3"/>
    <property type="match status" value="1"/>
</dbReference>